<evidence type="ECO:0000259" key="5">
    <source>
        <dbReference type="PROSITE" id="PS51094"/>
    </source>
</evidence>
<evidence type="ECO:0000256" key="1">
    <source>
        <dbReference type="ARBA" id="ARBA00022679"/>
    </source>
</evidence>
<keyword evidence="3" id="KW-0805">Transcription regulation</keyword>
<dbReference type="Gene3D" id="1.10.1790.10">
    <property type="entry name" value="PRD domain"/>
    <property type="match status" value="1"/>
</dbReference>
<organism evidence="8 9">
    <name type="scientific">Tigheibacillus halophilus</name>
    <dbReference type="NCBI Taxonomy" id="361280"/>
    <lineage>
        <taxon>Bacteria</taxon>
        <taxon>Bacillati</taxon>
        <taxon>Bacillota</taxon>
        <taxon>Bacilli</taxon>
        <taxon>Bacillales</taxon>
        <taxon>Bacillaceae</taxon>
        <taxon>Tigheibacillus</taxon>
    </lineage>
</organism>
<evidence type="ECO:0000256" key="4">
    <source>
        <dbReference type="ARBA" id="ARBA00023163"/>
    </source>
</evidence>
<dbReference type="InterPro" id="IPR036634">
    <property type="entry name" value="PRD_sf"/>
</dbReference>
<evidence type="ECO:0000313" key="8">
    <source>
        <dbReference type="EMBL" id="MDY0395620.1"/>
    </source>
</evidence>
<evidence type="ECO:0000259" key="6">
    <source>
        <dbReference type="PROSITE" id="PS51099"/>
    </source>
</evidence>
<name>A0ABU5C997_9BACI</name>
<proteinExistence type="predicted"/>
<evidence type="ECO:0000313" key="9">
    <source>
        <dbReference type="Proteomes" id="UP001281447"/>
    </source>
</evidence>
<dbReference type="InterPro" id="IPR011608">
    <property type="entry name" value="PRD"/>
</dbReference>
<feature type="domain" description="PRD" evidence="7">
    <location>
        <begin position="50"/>
        <end position="152"/>
    </location>
</feature>
<feature type="domain" description="PTS EIIB type-2" evidence="6">
    <location>
        <begin position="269"/>
        <end position="358"/>
    </location>
</feature>
<dbReference type="CDD" id="cd05568">
    <property type="entry name" value="PTS_IIB_bgl_like"/>
    <property type="match status" value="1"/>
</dbReference>
<gene>
    <name evidence="8" type="ORF">RWE15_15805</name>
</gene>
<keyword evidence="4" id="KW-0804">Transcription</keyword>
<feature type="domain" description="PTS EIIA type-2" evidence="5">
    <location>
        <begin position="377"/>
        <end position="516"/>
    </location>
</feature>
<dbReference type="SUPFAM" id="SSF52794">
    <property type="entry name" value="PTS system IIB component-like"/>
    <property type="match status" value="1"/>
</dbReference>
<dbReference type="PROSITE" id="PS51372">
    <property type="entry name" value="PRD_2"/>
    <property type="match status" value="2"/>
</dbReference>
<dbReference type="InterPro" id="IPR016152">
    <property type="entry name" value="PTrfase/Anion_transptr"/>
</dbReference>
<evidence type="ECO:0000256" key="2">
    <source>
        <dbReference type="ARBA" id="ARBA00022737"/>
    </source>
</evidence>
<comment type="caution">
    <text evidence="8">The sequence shown here is derived from an EMBL/GenBank/DDBJ whole genome shotgun (WGS) entry which is preliminary data.</text>
</comment>
<reference evidence="8 9" key="1">
    <citation type="submission" date="2023-10" db="EMBL/GenBank/DDBJ databases">
        <title>Virgibacillus halophilus 5B73C genome.</title>
        <authorList>
            <person name="Miliotis G."/>
            <person name="Sengupta P."/>
            <person name="Hameed A."/>
            <person name="Chuvochina M."/>
            <person name="Mcdonagh F."/>
            <person name="Simpson A.C."/>
            <person name="Singh N.K."/>
            <person name="Rekha P.D."/>
            <person name="Raman K."/>
            <person name="Hugenholtz P."/>
            <person name="Venkateswaran K."/>
        </authorList>
    </citation>
    <scope>NUCLEOTIDE SEQUENCE [LARGE SCALE GENOMIC DNA]</scope>
    <source>
        <strain evidence="8 9">5B73C</strain>
    </source>
</reference>
<keyword evidence="2" id="KW-0677">Repeat</keyword>
<feature type="domain" description="PRD" evidence="7">
    <location>
        <begin position="158"/>
        <end position="265"/>
    </location>
</feature>
<dbReference type="InterPro" id="IPR050661">
    <property type="entry name" value="BglG_antiterminators"/>
</dbReference>
<dbReference type="InterPro" id="IPR036095">
    <property type="entry name" value="PTS_EIIB-like_sf"/>
</dbReference>
<evidence type="ECO:0000256" key="3">
    <source>
        <dbReference type="ARBA" id="ARBA00023015"/>
    </source>
</evidence>
<dbReference type="PROSITE" id="PS51094">
    <property type="entry name" value="PTS_EIIA_TYPE_2"/>
    <property type="match status" value="1"/>
</dbReference>
<dbReference type="EMBL" id="JAWDIP010000003">
    <property type="protein sequence ID" value="MDY0395620.1"/>
    <property type="molecule type" value="Genomic_DNA"/>
</dbReference>
<dbReference type="Gene3D" id="3.40.50.2300">
    <property type="match status" value="1"/>
</dbReference>
<dbReference type="PANTHER" id="PTHR30185:SF18">
    <property type="entry name" value="TRANSCRIPTIONAL REGULATOR MTLR"/>
    <property type="match status" value="1"/>
</dbReference>
<dbReference type="Proteomes" id="UP001281447">
    <property type="component" value="Unassembled WGS sequence"/>
</dbReference>
<dbReference type="Pfam" id="PF00359">
    <property type="entry name" value="PTS_EIIA_2"/>
    <property type="match status" value="1"/>
</dbReference>
<sequence>MKGYGVALDKKPSKGISVLGNERDVRNAFISIIHKAVQSSTYSIMYFERLFDEKLRSKVREFTSAYESLSAIQFSDDSSWELRLNMCYQYLRIQQKKNAVFPFVEKKELIQKSGFQRLQALYTDIFSRQIPDDEVVYLLKQLKGAKISVLPEDLNMIKKQDEAYQITWMFANEVEHRLGIDFKQDIEFMNGLIVHLQVALHRLENKQIIENPLTEQVKYKYRYIFEITRKAIQKIETIYHLVFPEEEIAYIAMHLGASYERHSFSGYMPTALVVCGSGIATSSLLTTRLKLMVPELKICGTVRTEHITHDEDESIDFIISTVPLSLEKPEVIVVNPLLEPDELMNLKRMIFKKSYQKQMDELIRKELPTEEINILGEFISGSHIQIKGTTEDWREAINMASRPLIKEHIITKSYVKAMIHAVEELGPYMVFMPEVAFVHAAGTKDNVFKEGASLLVLDQAIPFGDEHKVMVSIIIVICSKESDSNIFINLVKILERQGNLDRIKHSESIEEITSLK</sequence>
<keyword evidence="1" id="KW-0808">Transferase</keyword>
<dbReference type="Gene3D" id="3.40.930.10">
    <property type="entry name" value="Mannitol-specific EII, Chain A"/>
    <property type="match status" value="1"/>
</dbReference>
<keyword evidence="9" id="KW-1185">Reference proteome</keyword>
<dbReference type="SUPFAM" id="SSF63520">
    <property type="entry name" value="PTS-regulatory domain, PRD"/>
    <property type="match status" value="2"/>
</dbReference>
<dbReference type="SUPFAM" id="SSF55804">
    <property type="entry name" value="Phoshotransferase/anion transport protein"/>
    <property type="match status" value="1"/>
</dbReference>
<protein>
    <submittedName>
        <fullName evidence="8">PRD domain-containing protein</fullName>
    </submittedName>
</protein>
<evidence type="ECO:0000259" key="7">
    <source>
        <dbReference type="PROSITE" id="PS51372"/>
    </source>
</evidence>
<dbReference type="PROSITE" id="PS51099">
    <property type="entry name" value="PTS_EIIB_TYPE_2"/>
    <property type="match status" value="1"/>
</dbReference>
<dbReference type="Pfam" id="PF00874">
    <property type="entry name" value="PRD"/>
    <property type="match status" value="1"/>
</dbReference>
<dbReference type="InterPro" id="IPR013011">
    <property type="entry name" value="PTS_EIIB_2"/>
</dbReference>
<dbReference type="PANTHER" id="PTHR30185">
    <property type="entry name" value="CRYPTIC BETA-GLUCOSIDE BGL OPERON ANTITERMINATOR"/>
    <property type="match status" value="1"/>
</dbReference>
<dbReference type="InterPro" id="IPR002178">
    <property type="entry name" value="PTS_EIIA_type-2_dom"/>
</dbReference>
<accession>A0ABU5C997</accession>